<evidence type="ECO:0000313" key="1">
    <source>
        <dbReference type="EMBL" id="VDK74726.1"/>
    </source>
</evidence>
<dbReference type="CDD" id="cd11304">
    <property type="entry name" value="Cadherin_repeat"/>
    <property type="match status" value="1"/>
</dbReference>
<dbReference type="Proteomes" id="UP000271889">
    <property type="component" value="Unassembled WGS sequence"/>
</dbReference>
<protein>
    <recommendedName>
        <fullName evidence="3">Cadherin domain-containing protein</fullName>
    </recommendedName>
</protein>
<organism evidence="1 2">
    <name type="scientific">Cylicostephanus goldi</name>
    <name type="common">Nematode worm</name>
    <dbReference type="NCBI Taxonomy" id="71465"/>
    <lineage>
        <taxon>Eukaryota</taxon>
        <taxon>Metazoa</taxon>
        <taxon>Ecdysozoa</taxon>
        <taxon>Nematoda</taxon>
        <taxon>Chromadorea</taxon>
        <taxon>Rhabditida</taxon>
        <taxon>Rhabditina</taxon>
        <taxon>Rhabditomorpha</taxon>
        <taxon>Strongyloidea</taxon>
        <taxon>Strongylidae</taxon>
        <taxon>Cylicostephanus</taxon>
    </lineage>
</organism>
<accession>A0A3P6SIS3</accession>
<dbReference type="AlphaFoldDB" id="A0A3P6SIS3"/>
<dbReference type="EMBL" id="UYRV01024015">
    <property type="protein sequence ID" value="VDK74726.1"/>
    <property type="molecule type" value="Genomic_DNA"/>
</dbReference>
<dbReference type="Gene3D" id="2.60.40.60">
    <property type="entry name" value="Cadherins"/>
    <property type="match status" value="1"/>
</dbReference>
<reference evidence="1 2" key="1">
    <citation type="submission" date="2018-11" db="EMBL/GenBank/DDBJ databases">
        <authorList>
            <consortium name="Pathogen Informatics"/>
        </authorList>
    </citation>
    <scope>NUCLEOTIDE SEQUENCE [LARGE SCALE GENOMIC DNA]</scope>
</reference>
<evidence type="ECO:0000313" key="2">
    <source>
        <dbReference type="Proteomes" id="UP000271889"/>
    </source>
</evidence>
<sequence length="92" mass="10190">MLLDVDVLDVNNNHPQIISSDEVVTFADPGRIIHYVVATDDDDGKNATISYEIIADTSNSFGIDQKTARKLRGVQNLESQQFTVCFILFSDA</sequence>
<dbReference type="GO" id="GO:0005509">
    <property type="term" value="F:calcium ion binding"/>
    <property type="evidence" value="ECO:0007669"/>
    <property type="project" value="InterPro"/>
</dbReference>
<dbReference type="OrthoDB" id="6252479at2759"/>
<evidence type="ECO:0008006" key="3">
    <source>
        <dbReference type="Google" id="ProtNLM"/>
    </source>
</evidence>
<dbReference type="InterPro" id="IPR015919">
    <property type="entry name" value="Cadherin-like_sf"/>
</dbReference>
<dbReference type="GO" id="GO:0016020">
    <property type="term" value="C:membrane"/>
    <property type="evidence" value="ECO:0007669"/>
    <property type="project" value="InterPro"/>
</dbReference>
<keyword evidence="2" id="KW-1185">Reference proteome</keyword>
<gene>
    <name evidence="1" type="ORF">CGOC_LOCUS7063</name>
</gene>
<name>A0A3P6SIS3_CYLGO</name>
<dbReference type="SUPFAM" id="SSF49313">
    <property type="entry name" value="Cadherin-like"/>
    <property type="match status" value="1"/>
</dbReference>
<proteinExistence type="predicted"/>